<sequence length="60" mass="6595">MKVGQSMIALKYLAFFVLLLAALLSAIKQMSLALDEGNLERFTLWTSVASLIAGLPIILW</sequence>
<name>A0A1Z4GDG5_9CYAN</name>
<protein>
    <submittedName>
        <fullName evidence="2">Uncharacterized protein</fullName>
    </submittedName>
</protein>
<keyword evidence="1" id="KW-0812">Transmembrane</keyword>
<keyword evidence="3" id="KW-1185">Reference proteome</keyword>
<dbReference type="AlphaFoldDB" id="A0A1Z4GDG5"/>
<proteinExistence type="predicted"/>
<dbReference type="OrthoDB" id="490832at2"/>
<evidence type="ECO:0000313" key="3">
    <source>
        <dbReference type="Proteomes" id="UP000218287"/>
    </source>
</evidence>
<accession>A0A1Z4GDG5</accession>
<keyword evidence="1" id="KW-0472">Membrane</keyword>
<reference evidence="2 3" key="1">
    <citation type="submission" date="2017-06" db="EMBL/GenBank/DDBJ databases">
        <title>Genome sequencing of cyanobaciteial culture collection at National Institute for Environmental Studies (NIES).</title>
        <authorList>
            <person name="Hirose Y."/>
            <person name="Shimura Y."/>
            <person name="Fujisawa T."/>
            <person name="Nakamura Y."/>
            <person name="Kawachi M."/>
        </authorList>
    </citation>
    <scope>NUCLEOTIDE SEQUENCE [LARGE SCALE GENOMIC DNA]</scope>
    <source>
        <strain evidence="2 3">NIES-21</strain>
    </source>
</reference>
<dbReference type="EMBL" id="AP018174">
    <property type="protein sequence ID" value="BAY15519.1"/>
    <property type="molecule type" value="Genomic_DNA"/>
</dbReference>
<keyword evidence="1" id="KW-1133">Transmembrane helix</keyword>
<dbReference type="Proteomes" id="UP000218287">
    <property type="component" value="Chromosome"/>
</dbReference>
<organism evidence="2 3">
    <name type="scientific">Anabaenopsis circularis NIES-21</name>
    <dbReference type="NCBI Taxonomy" id="1085406"/>
    <lineage>
        <taxon>Bacteria</taxon>
        <taxon>Bacillati</taxon>
        <taxon>Cyanobacteriota</taxon>
        <taxon>Cyanophyceae</taxon>
        <taxon>Nostocales</taxon>
        <taxon>Nodulariaceae</taxon>
        <taxon>Anabaenopsis</taxon>
    </lineage>
</organism>
<gene>
    <name evidence="2" type="ORF">NIES21_13360</name>
</gene>
<evidence type="ECO:0000256" key="1">
    <source>
        <dbReference type="SAM" id="Phobius"/>
    </source>
</evidence>
<feature type="transmembrane region" description="Helical" evidence="1">
    <location>
        <begin position="43"/>
        <end position="59"/>
    </location>
</feature>
<evidence type="ECO:0000313" key="2">
    <source>
        <dbReference type="EMBL" id="BAY15519.1"/>
    </source>
</evidence>